<evidence type="ECO:0000313" key="2">
    <source>
        <dbReference type="Proteomes" id="UP000000724"/>
    </source>
</evidence>
<organism evidence="1 2">
    <name type="scientific">Penicillium rubens (strain ATCC 28089 / DSM 1075 / NRRL 1951 / Wisconsin 54-1255)</name>
    <name type="common">Penicillium chrysogenum</name>
    <dbReference type="NCBI Taxonomy" id="500485"/>
    <lineage>
        <taxon>Eukaryota</taxon>
        <taxon>Fungi</taxon>
        <taxon>Dikarya</taxon>
        <taxon>Ascomycota</taxon>
        <taxon>Pezizomycotina</taxon>
        <taxon>Eurotiomycetes</taxon>
        <taxon>Eurotiomycetidae</taxon>
        <taxon>Eurotiales</taxon>
        <taxon>Aspergillaceae</taxon>
        <taxon>Penicillium</taxon>
        <taxon>Penicillium chrysogenum species complex</taxon>
    </lineage>
</organism>
<keyword evidence="2" id="KW-1185">Reference proteome</keyword>
<dbReference type="OMA" id="IWCLIND"/>
<dbReference type="InterPro" id="IPR036291">
    <property type="entry name" value="NAD(P)-bd_dom_sf"/>
</dbReference>
<accession>B6HAS3</accession>
<reference evidence="1 2" key="1">
    <citation type="journal article" date="2008" name="Nat. Biotechnol.">
        <title>Genome sequencing and analysis of the filamentous fungus Penicillium chrysogenum.</title>
        <authorList>
            <person name="van den Berg M.A."/>
            <person name="Albang R."/>
            <person name="Albermann K."/>
            <person name="Badger J.H."/>
            <person name="Daran J.-M."/>
            <person name="Driessen A.J.M."/>
            <person name="Garcia-Estrada C."/>
            <person name="Fedorova N.D."/>
            <person name="Harris D.M."/>
            <person name="Heijne W.H.M."/>
            <person name="Joardar V.S."/>
            <person name="Kiel J.A.K.W."/>
            <person name="Kovalchuk A."/>
            <person name="Martin J.F."/>
            <person name="Nierman W.C."/>
            <person name="Nijland J.G."/>
            <person name="Pronk J.T."/>
            <person name="Roubos J.A."/>
            <person name="van der Klei I.J."/>
            <person name="van Peij N.N.M.E."/>
            <person name="Veenhuis M."/>
            <person name="von Doehren H."/>
            <person name="Wagner C."/>
            <person name="Wortman J.R."/>
            <person name="Bovenberg R.A.L."/>
        </authorList>
    </citation>
    <scope>NUCLEOTIDE SEQUENCE [LARGE SCALE GENOMIC DNA]</scope>
    <source>
        <strain evidence="2">ATCC 28089 / DSM 1075 / NRRL 1951 / Wisconsin 54-1255</strain>
    </source>
</reference>
<dbReference type="Gene3D" id="3.40.50.720">
    <property type="entry name" value="NAD(P)-binding Rossmann-like Domain"/>
    <property type="match status" value="1"/>
</dbReference>
<dbReference type="BioCyc" id="PCHR:PC16G13820-MONOMER"/>
<protein>
    <submittedName>
        <fullName evidence="1">Pc16g13820 protein</fullName>
    </submittedName>
</protein>
<name>B6HAS3_PENRW</name>
<dbReference type="GeneID" id="8311458"/>
<proteinExistence type="predicted"/>
<dbReference type="EMBL" id="AM920431">
    <property type="protein sequence ID" value="CAP94052.1"/>
    <property type="molecule type" value="Genomic_DNA"/>
</dbReference>
<dbReference type="AlphaFoldDB" id="B6HAS3"/>
<dbReference type="HOGENOM" id="CLU_014024_0_0_1"/>
<dbReference type="SUPFAM" id="SSF51735">
    <property type="entry name" value="NAD(P)-binding Rossmann-fold domains"/>
    <property type="match status" value="1"/>
</dbReference>
<dbReference type="KEGG" id="pcs:N7525_010397"/>
<dbReference type="OrthoDB" id="9876299at2759"/>
<dbReference type="Proteomes" id="UP000000724">
    <property type="component" value="Contig Pc00c16"/>
</dbReference>
<evidence type="ECO:0000313" key="1">
    <source>
        <dbReference type="EMBL" id="CAP94052.1"/>
    </source>
</evidence>
<sequence length="184" mass="19930">MTPIIVFITGANRGLGLGLVKGSVAKLGHAQSLAPNLGYIVIAAVRNLAHLTAQEFTQLSTGEGSHVIVVKYEASIEQSAIDAVKEVTDYKERLGISHLDIAVANAGISKLYPLVKDVKRADIVEHIDVKMLTYTQSAVEVDRKAHLCHYGICGQWSSTLTSSRMIIWCLINDSGPYDNGQRQA</sequence>
<gene>
    <name evidence="1" type="ORF">Pc16g13820</name>
    <name evidence="1" type="ORF">PCH_Pc16g13820</name>
</gene>